<keyword evidence="10" id="KW-1185">Reference proteome</keyword>
<dbReference type="AlphaFoldDB" id="A0AAV6WB87"/>
<evidence type="ECO:0008006" key="11">
    <source>
        <dbReference type="Google" id="ProtNLM"/>
    </source>
</evidence>
<comment type="subcellular location">
    <subcellularLocation>
        <location evidence="1">Membrane</location>
        <topology evidence="1">Multi-pass membrane protein</topology>
    </subcellularLocation>
</comment>
<protein>
    <recommendedName>
        <fullName evidence="11">Metal-nicotianamine transporter YSL7</fullName>
    </recommendedName>
</protein>
<name>A0AAV6WB87_9LAMI</name>
<evidence type="ECO:0000313" key="9">
    <source>
        <dbReference type="EMBL" id="KAG8365757.1"/>
    </source>
</evidence>
<feature type="transmembrane region" description="Helical" evidence="8">
    <location>
        <begin position="609"/>
        <end position="631"/>
    </location>
</feature>
<proteinExistence type="inferred from homology"/>
<feature type="transmembrane region" description="Helical" evidence="8">
    <location>
        <begin position="467"/>
        <end position="487"/>
    </location>
</feature>
<dbReference type="GO" id="GO:0016020">
    <property type="term" value="C:membrane"/>
    <property type="evidence" value="ECO:0007669"/>
    <property type="project" value="UniProtKB-SubCell"/>
</dbReference>
<dbReference type="InterPro" id="IPR004813">
    <property type="entry name" value="OPT"/>
</dbReference>
<reference evidence="9" key="1">
    <citation type="submission" date="2019-10" db="EMBL/GenBank/DDBJ databases">
        <authorList>
            <person name="Zhang R."/>
            <person name="Pan Y."/>
            <person name="Wang J."/>
            <person name="Ma R."/>
            <person name="Yu S."/>
        </authorList>
    </citation>
    <scope>NUCLEOTIDE SEQUENCE</scope>
    <source>
        <strain evidence="9">LA-IB0</strain>
        <tissue evidence="9">Leaf</tissue>
    </source>
</reference>
<evidence type="ECO:0000256" key="5">
    <source>
        <dbReference type="ARBA" id="ARBA00022989"/>
    </source>
</evidence>
<sequence>MARSEKVDKESGQNLLVEGDGGDDEAAAIEKAFEDTEVPAWHKQITVRAMVTSVLLSFVFNVIVCKLNLSTGVIPSLNVAAGLLGYAIVKAWTVLIGKCGLLKQPFTRQENTVIQTCVVASSGIAFSSGTASYLLGMSPLTAAQAETGNTPINVKTLSLGWMIAFLFTVSFVGLFSIVPLRKVMILKYKLTYPSGTATAYLINSFHTPKGAKLAKKQVWTLFKSFVGSFLWACFQWFYNAADGCGFSSFPTFGLQAFKQKFYFDFSATYVGVGMICPYMVNISLLVGAIFSWGILWPYVESKKGDWYNAKLPPKSLHGIQGYRVFLAIAMMLGDGLFHVVYMVIVTLKSFAKKNSNNKLDVNVKSIDGGQVLLNFDERRRTDYFLKDQLPNWAAMSGYVLLAAISVGVMPMIFHQIKWYHICVAYVIAPILAFCNAYGCGLTDWSLASNYGKLSILVISSWVGLEHGGVIAGLASCGVMMSIVATAADLMQDFRTGYLTLSSPRAMFFSQVFGTAIGCVLSPMVFWFFYKAYSVGDPDGSYPAPYALMYRGIALLGVEGFSALPKNCLKLAIIFFIAAAVINLLTELLKKYETKFRIYRFIPSPMCMAIPFYLGSYFAIDMCVGSLILFIWQKKNKKQAKEYGAAVASGLICGDSLWGIPAAILALAGIKAPICMKFLSASQNHKLEAFLSG</sequence>
<dbReference type="InterPro" id="IPR045035">
    <property type="entry name" value="YSL-like"/>
</dbReference>
<feature type="transmembrane region" description="Helical" evidence="8">
    <location>
        <begin position="278"/>
        <end position="299"/>
    </location>
</feature>
<evidence type="ECO:0000256" key="7">
    <source>
        <dbReference type="SAM" id="MobiDB-lite"/>
    </source>
</evidence>
<accession>A0AAV6WB87</accession>
<feature type="transmembrane region" description="Helical" evidence="8">
    <location>
        <begin position="159"/>
        <end position="180"/>
    </location>
</feature>
<evidence type="ECO:0000256" key="1">
    <source>
        <dbReference type="ARBA" id="ARBA00004141"/>
    </source>
</evidence>
<feature type="transmembrane region" description="Helical" evidence="8">
    <location>
        <begin position="320"/>
        <end position="344"/>
    </location>
</feature>
<evidence type="ECO:0000313" key="10">
    <source>
        <dbReference type="Proteomes" id="UP000826271"/>
    </source>
</evidence>
<feature type="transmembrane region" description="Helical" evidence="8">
    <location>
        <begin position="507"/>
        <end position="529"/>
    </location>
</feature>
<feature type="transmembrane region" description="Helical" evidence="8">
    <location>
        <begin position="570"/>
        <end position="588"/>
    </location>
</feature>
<feature type="transmembrane region" description="Helical" evidence="8">
    <location>
        <begin position="81"/>
        <end position="101"/>
    </location>
</feature>
<dbReference type="Proteomes" id="UP000826271">
    <property type="component" value="Unassembled WGS sequence"/>
</dbReference>
<dbReference type="EMBL" id="WHWC01000017">
    <property type="protein sequence ID" value="KAG8365757.1"/>
    <property type="molecule type" value="Genomic_DNA"/>
</dbReference>
<feature type="transmembrane region" description="Helical" evidence="8">
    <location>
        <begin position="643"/>
        <end position="669"/>
    </location>
</feature>
<comment type="similarity">
    <text evidence="2">Belongs to the YSL (TC 2.A.67.2) family.</text>
</comment>
<feature type="region of interest" description="Disordered" evidence="7">
    <location>
        <begin position="1"/>
        <end position="21"/>
    </location>
</feature>
<gene>
    <name evidence="9" type="ORF">BUALT_Bualt17G0005100</name>
</gene>
<comment type="caution">
    <text evidence="9">The sequence shown here is derived from an EMBL/GenBank/DDBJ whole genome shotgun (WGS) entry which is preliminary data.</text>
</comment>
<evidence type="ECO:0000256" key="3">
    <source>
        <dbReference type="ARBA" id="ARBA00022448"/>
    </source>
</evidence>
<organism evidence="9 10">
    <name type="scientific">Buddleja alternifolia</name>
    <dbReference type="NCBI Taxonomy" id="168488"/>
    <lineage>
        <taxon>Eukaryota</taxon>
        <taxon>Viridiplantae</taxon>
        <taxon>Streptophyta</taxon>
        <taxon>Embryophyta</taxon>
        <taxon>Tracheophyta</taxon>
        <taxon>Spermatophyta</taxon>
        <taxon>Magnoliopsida</taxon>
        <taxon>eudicotyledons</taxon>
        <taxon>Gunneridae</taxon>
        <taxon>Pentapetalae</taxon>
        <taxon>asterids</taxon>
        <taxon>lamiids</taxon>
        <taxon>Lamiales</taxon>
        <taxon>Scrophulariaceae</taxon>
        <taxon>Buddlejeae</taxon>
        <taxon>Buddleja</taxon>
    </lineage>
</organism>
<feature type="transmembrane region" description="Helical" evidence="8">
    <location>
        <begin position="113"/>
        <end position="135"/>
    </location>
</feature>
<feature type="transmembrane region" description="Helical" evidence="8">
    <location>
        <begin position="392"/>
        <end position="413"/>
    </location>
</feature>
<dbReference type="GO" id="GO:0035673">
    <property type="term" value="F:oligopeptide transmembrane transporter activity"/>
    <property type="evidence" value="ECO:0007669"/>
    <property type="project" value="InterPro"/>
</dbReference>
<keyword evidence="6 8" id="KW-0472">Membrane</keyword>
<keyword evidence="4 8" id="KW-0812">Transmembrane</keyword>
<dbReference type="PANTHER" id="PTHR31645:SF20">
    <property type="entry name" value="METAL-NICOTIANAMINE TRANSPORTER YSL7"/>
    <property type="match status" value="1"/>
</dbReference>
<keyword evidence="3" id="KW-0813">Transport</keyword>
<feature type="compositionally biased region" description="Basic and acidic residues" evidence="7">
    <location>
        <begin position="1"/>
        <end position="11"/>
    </location>
</feature>
<dbReference type="Pfam" id="PF03169">
    <property type="entry name" value="OPT"/>
    <property type="match status" value="1"/>
</dbReference>
<feature type="transmembrane region" description="Helical" evidence="8">
    <location>
        <begin position="49"/>
        <end position="69"/>
    </location>
</feature>
<evidence type="ECO:0000256" key="4">
    <source>
        <dbReference type="ARBA" id="ARBA00022692"/>
    </source>
</evidence>
<evidence type="ECO:0000256" key="8">
    <source>
        <dbReference type="SAM" id="Phobius"/>
    </source>
</evidence>
<keyword evidence="5 8" id="KW-1133">Transmembrane helix</keyword>
<feature type="transmembrane region" description="Helical" evidence="8">
    <location>
        <begin position="218"/>
        <end position="238"/>
    </location>
</feature>
<evidence type="ECO:0000256" key="2">
    <source>
        <dbReference type="ARBA" id="ARBA00010276"/>
    </source>
</evidence>
<dbReference type="NCBIfam" id="TIGR00728">
    <property type="entry name" value="OPT_sfam"/>
    <property type="match status" value="1"/>
</dbReference>
<dbReference type="PANTHER" id="PTHR31645">
    <property type="entry name" value="OLIGOPEPTIDE TRANSPORTER YGL114W-RELATED"/>
    <property type="match status" value="1"/>
</dbReference>
<evidence type="ECO:0000256" key="6">
    <source>
        <dbReference type="ARBA" id="ARBA00023136"/>
    </source>
</evidence>
<feature type="transmembrane region" description="Helical" evidence="8">
    <location>
        <begin position="425"/>
        <end position="447"/>
    </location>
</feature>